<keyword evidence="4 8" id="KW-0028">Amino-acid biosynthesis</keyword>
<dbReference type="Gene3D" id="3.20.20.140">
    <property type="entry name" value="Metal-dependent hydrolases"/>
    <property type="match status" value="1"/>
</dbReference>
<dbReference type="Pfam" id="PF02811">
    <property type="entry name" value="PHP"/>
    <property type="match status" value="1"/>
</dbReference>
<feature type="domain" description="PHP" evidence="9">
    <location>
        <begin position="6"/>
        <end position="191"/>
    </location>
</feature>
<dbReference type="InterPro" id="IPR004013">
    <property type="entry name" value="PHP_dom"/>
</dbReference>
<comment type="catalytic activity">
    <reaction evidence="7 8">
        <text>L-histidinol phosphate + H2O = L-histidinol + phosphate</text>
        <dbReference type="Rhea" id="RHEA:14465"/>
        <dbReference type="ChEBI" id="CHEBI:15377"/>
        <dbReference type="ChEBI" id="CHEBI:43474"/>
        <dbReference type="ChEBI" id="CHEBI:57699"/>
        <dbReference type="ChEBI" id="CHEBI:57980"/>
        <dbReference type="EC" id="3.1.3.15"/>
    </reaction>
</comment>
<evidence type="ECO:0000313" key="10">
    <source>
        <dbReference type="EMBL" id="RHM14448.1"/>
    </source>
</evidence>
<dbReference type="EMBL" id="QRPK01000008">
    <property type="protein sequence ID" value="RHM14448.1"/>
    <property type="molecule type" value="Genomic_DNA"/>
</dbReference>
<organism evidence="10 11">
    <name type="scientific">Amedibacillus dolichus</name>
    <dbReference type="NCBI Taxonomy" id="31971"/>
    <lineage>
        <taxon>Bacteria</taxon>
        <taxon>Bacillati</taxon>
        <taxon>Bacillota</taxon>
        <taxon>Erysipelotrichia</taxon>
        <taxon>Erysipelotrichales</taxon>
        <taxon>Erysipelotrichaceae</taxon>
        <taxon>Amedibacillus</taxon>
    </lineage>
</organism>
<evidence type="ECO:0000256" key="3">
    <source>
        <dbReference type="ARBA" id="ARBA00013085"/>
    </source>
</evidence>
<proteinExistence type="inferred from homology"/>
<dbReference type="CDD" id="cd12110">
    <property type="entry name" value="PHP_HisPPase_Hisj_like"/>
    <property type="match status" value="1"/>
</dbReference>
<reference evidence="10 11" key="1">
    <citation type="submission" date="2018-08" db="EMBL/GenBank/DDBJ databases">
        <title>A genome reference for cultivated species of the human gut microbiota.</title>
        <authorList>
            <person name="Zou Y."/>
            <person name="Xue W."/>
            <person name="Luo G."/>
        </authorList>
    </citation>
    <scope>NUCLEOTIDE SEQUENCE [LARGE SCALE GENOMIC DNA]</scope>
    <source>
        <strain evidence="10 11">AF35-6BH</strain>
    </source>
</reference>
<dbReference type="GO" id="GO:0000105">
    <property type="term" value="P:L-histidine biosynthetic process"/>
    <property type="evidence" value="ECO:0007669"/>
    <property type="project" value="UniProtKB-UniRule"/>
</dbReference>
<name>A0A415PP31_9FIRM</name>
<dbReference type="Proteomes" id="UP000284868">
    <property type="component" value="Unassembled WGS sequence"/>
</dbReference>
<dbReference type="OrthoDB" id="9775255at2"/>
<dbReference type="GO" id="GO:0004401">
    <property type="term" value="F:histidinol-phosphatase activity"/>
    <property type="evidence" value="ECO:0007669"/>
    <property type="project" value="UniProtKB-UniRule"/>
</dbReference>
<keyword evidence="6 8" id="KW-0368">Histidine biosynthesis</keyword>
<evidence type="ECO:0000313" key="11">
    <source>
        <dbReference type="Proteomes" id="UP000284868"/>
    </source>
</evidence>
<evidence type="ECO:0000256" key="5">
    <source>
        <dbReference type="ARBA" id="ARBA00022801"/>
    </source>
</evidence>
<evidence type="ECO:0000256" key="1">
    <source>
        <dbReference type="ARBA" id="ARBA00004970"/>
    </source>
</evidence>
<dbReference type="SUPFAM" id="SSF89550">
    <property type="entry name" value="PHP domain-like"/>
    <property type="match status" value="1"/>
</dbReference>
<evidence type="ECO:0000259" key="9">
    <source>
        <dbReference type="Pfam" id="PF02811"/>
    </source>
</evidence>
<dbReference type="InterPro" id="IPR016195">
    <property type="entry name" value="Pol/histidinol_Pase-like"/>
</dbReference>
<comment type="caution">
    <text evidence="10">The sequence shown here is derived from an EMBL/GenBank/DDBJ whole genome shotgun (WGS) entry which is preliminary data.</text>
</comment>
<accession>A0A415PP31</accession>
<dbReference type="InterPro" id="IPR010140">
    <property type="entry name" value="Histidinol_P_phosphatase_HisJ"/>
</dbReference>
<dbReference type="PANTHER" id="PTHR21039">
    <property type="entry name" value="HISTIDINOL PHOSPHATASE-RELATED"/>
    <property type="match status" value="1"/>
</dbReference>
<evidence type="ECO:0000256" key="4">
    <source>
        <dbReference type="ARBA" id="ARBA00022605"/>
    </source>
</evidence>
<dbReference type="NCBIfam" id="TIGR01856">
    <property type="entry name" value="hisJ_fam"/>
    <property type="match status" value="1"/>
</dbReference>
<gene>
    <name evidence="10" type="ORF">DWZ83_02760</name>
</gene>
<sequence>MRKTNYHTHTYRCMHAGGSDEEYVLAAIKGGYEEIGFSDHSPWRYDSDFVAHMRMSLSQFDDYYSSIMTLKEKYKDQISIKIGLECEYFPKYMKWLKQFVKEKQLDYIIFGNHYRESDELRIYYGNACIDDDELRNYVDDAIEGMKTGLYAYLCHPDLFMRSGRKFDDTTREQCYRLCEAAKKYQIPLEYNGAGLEFNMLHRVEEYPYHEFWKIAKEVGNTAIIGIDAHTPRALANPTYYEQALHNLETIGISLTDSIRFFEH</sequence>
<keyword evidence="11" id="KW-1185">Reference proteome</keyword>
<protein>
    <recommendedName>
        <fullName evidence="3 8">Histidinol-phosphatase</fullName>
        <shortName evidence="8">HolPase</shortName>
        <ecNumber evidence="3 8">3.1.3.15</ecNumber>
    </recommendedName>
</protein>
<evidence type="ECO:0000256" key="6">
    <source>
        <dbReference type="ARBA" id="ARBA00023102"/>
    </source>
</evidence>
<dbReference type="UniPathway" id="UPA00031">
    <property type="reaction ID" value="UER00013"/>
</dbReference>
<comment type="pathway">
    <text evidence="1 8">Amino-acid biosynthesis; L-histidine biosynthesis; L-histidine from 5-phospho-alpha-D-ribose 1-diphosphate: step 8/9.</text>
</comment>
<dbReference type="AlphaFoldDB" id="A0A415PP31"/>
<dbReference type="PANTHER" id="PTHR21039:SF0">
    <property type="entry name" value="HISTIDINOL-PHOSPHATASE"/>
    <property type="match status" value="1"/>
</dbReference>
<evidence type="ECO:0000256" key="2">
    <source>
        <dbReference type="ARBA" id="ARBA00009152"/>
    </source>
</evidence>
<evidence type="ECO:0000256" key="8">
    <source>
        <dbReference type="RuleBase" id="RU366003"/>
    </source>
</evidence>
<comment type="similarity">
    <text evidence="2 8">Belongs to the PHP hydrolase family. HisK subfamily.</text>
</comment>
<dbReference type="GO" id="GO:0005737">
    <property type="term" value="C:cytoplasm"/>
    <property type="evidence" value="ECO:0007669"/>
    <property type="project" value="TreeGrafter"/>
</dbReference>
<dbReference type="RefSeq" id="WP_022420249.1">
    <property type="nucleotide sequence ID" value="NZ_CABKNA010000006.1"/>
</dbReference>
<dbReference type="EC" id="3.1.3.15" evidence="3 8"/>
<keyword evidence="5 8" id="KW-0378">Hydrolase</keyword>
<evidence type="ECO:0000256" key="7">
    <source>
        <dbReference type="ARBA" id="ARBA00049158"/>
    </source>
</evidence>
<dbReference type="GeneID" id="92792846"/>